<reference evidence="3" key="2">
    <citation type="submission" date="2020-11" db="EMBL/GenBank/DDBJ databases">
        <title>Description of novel Gluconobacter species.</title>
        <authorList>
            <person name="Cleenwerck I."/>
            <person name="Cnockaert M."/>
            <person name="Borremans W."/>
            <person name="Wieme A.D."/>
            <person name="De Vuyst L."/>
            <person name="Vandamme P."/>
        </authorList>
    </citation>
    <scope>NUCLEOTIDE SEQUENCE</scope>
    <source>
        <strain evidence="3">LMG 27748</strain>
    </source>
</reference>
<proteinExistence type="inferred from homology"/>
<dbReference type="NCBIfam" id="TIGR01845">
    <property type="entry name" value="outer_NodT"/>
    <property type="match status" value="1"/>
</dbReference>
<evidence type="ECO:0000256" key="1">
    <source>
        <dbReference type="ARBA" id="ARBA00007613"/>
    </source>
</evidence>
<dbReference type="InterPro" id="IPR010131">
    <property type="entry name" value="MdtP/NodT-like"/>
</dbReference>
<dbReference type="Pfam" id="PF02321">
    <property type="entry name" value="OEP"/>
    <property type="match status" value="2"/>
</dbReference>
<dbReference type="Gene3D" id="1.20.1600.10">
    <property type="entry name" value="Outer membrane efflux proteins (OEP)"/>
    <property type="match status" value="1"/>
</dbReference>
<dbReference type="Gene3D" id="2.20.200.10">
    <property type="entry name" value="Outer membrane efflux proteins (OEP)"/>
    <property type="match status" value="1"/>
</dbReference>
<name>A0ABR9YDL7_9PROT</name>
<evidence type="ECO:0000313" key="3">
    <source>
        <dbReference type="EMBL" id="MBF0876656.1"/>
    </source>
</evidence>
<evidence type="ECO:0000256" key="2">
    <source>
        <dbReference type="RuleBase" id="RU362097"/>
    </source>
</evidence>
<comment type="subcellular location">
    <subcellularLocation>
        <location evidence="2">Cell membrane</location>
        <topology evidence="2">Lipid-anchor</topology>
    </subcellularLocation>
</comment>
<reference evidence="3" key="1">
    <citation type="submission" date="2020-04" db="EMBL/GenBank/DDBJ databases">
        <authorList>
            <person name="Sombolestani A."/>
        </authorList>
    </citation>
    <scope>NUCLEOTIDE SEQUENCE</scope>
    <source>
        <strain evidence="3">LMG 27748</strain>
    </source>
</reference>
<dbReference type="PANTHER" id="PTHR30203:SF21">
    <property type="entry name" value="OUTER MEMBRANE COMPONENT OF MULTIDRUG EFFLUX PUMP-RELATED"/>
    <property type="match status" value="1"/>
</dbReference>
<keyword evidence="4" id="KW-1185">Reference proteome</keyword>
<keyword evidence="2" id="KW-0812">Transmembrane</keyword>
<evidence type="ECO:0000313" key="4">
    <source>
        <dbReference type="Proteomes" id="UP000630952"/>
    </source>
</evidence>
<dbReference type="SUPFAM" id="SSF56954">
    <property type="entry name" value="Outer membrane efflux proteins (OEP)"/>
    <property type="match status" value="1"/>
</dbReference>
<keyword evidence="2" id="KW-0449">Lipoprotein</keyword>
<dbReference type="InterPro" id="IPR003423">
    <property type="entry name" value="OMP_efflux"/>
</dbReference>
<comment type="similarity">
    <text evidence="1 2">Belongs to the outer membrane factor (OMF) (TC 1.B.17) family.</text>
</comment>
<gene>
    <name evidence="3" type="ORF">HKD21_07330</name>
</gene>
<dbReference type="Proteomes" id="UP000630952">
    <property type="component" value="Unassembled WGS sequence"/>
</dbReference>
<protein>
    <submittedName>
        <fullName evidence="3">TolC family protein</fullName>
    </submittedName>
</protein>
<accession>A0ABR9YDL7</accession>
<dbReference type="EMBL" id="JABCQO010000004">
    <property type="protein sequence ID" value="MBF0876656.1"/>
    <property type="molecule type" value="Genomic_DNA"/>
</dbReference>
<keyword evidence="2" id="KW-0564">Palmitate</keyword>
<dbReference type="PANTHER" id="PTHR30203">
    <property type="entry name" value="OUTER MEMBRANE CATION EFFLUX PROTEIN"/>
    <property type="match status" value="1"/>
</dbReference>
<comment type="caution">
    <text evidence="3">The sequence shown here is derived from an EMBL/GenBank/DDBJ whole genome shotgun (WGS) entry which is preliminary data.</text>
</comment>
<keyword evidence="2" id="KW-0472">Membrane</keyword>
<keyword evidence="2" id="KW-1134">Transmembrane beta strand</keyword>
<sequence length="456" mass="48323">MALLMTGCVAGPDYRVPDAAIANRPGATKALLGSRDEGVVQASLPPHWWHLYKDGRLDAFVAEALAANTDLRTADANLGRADALIREAETARTVTTDFNGQTTGSRIGGPTRFLPAPFSYALGMNISYPLDLAGGIRRAIEEANAQSEAAQAARDQVRVIVAATVTRNYARVCADGVALAAARHVVAVQRATLDVALRMANEGRGTRFDSERARTAAFASEAAIPDILADQKTALFALAAVMGRVPSDYPHALEACTIIPSLVLPLPVGDGAALLRRRPDIRKAERLFASATAGIGVAEADLYPKVSLGGSVGSTTSITHALTLSSFGLSVGPLVSWSFPNRVLARARIIQAGAESRAALGAFDGTVLLALKQTESALSAYRRTRERLEDLDRAANSAGKASSDAETLQRFGRTPFFDVLNAQANYAEAQTRLSSARIDLVDRQIDLFQVLGGGWE</sequence>
<organism evidence="3 4">
    <name type="scientific">Gluconobacter cerevisiae</name>
    <dbReference type="NCBI Taxonomy" id="1379734"/>
    <lineage>
        <taxon>Bacteria</taxon>
        <taxon>Pseudomonadati</taxon>
        <taxon>Pseudomonadota</taxon>
        <taxon>Alphaproteobacteria</taxon>
        <taxon>Acetobacterales</taxon>
        <taxon>Acetobacteraceae</taxon>
        <taxon>Gluconobacter</taxon>
    </lineage>
</organism>